<dbReference type="OrthoDB" id="419464at2759"/>
<comment type="caution">
    <text evidence="2">The sequence shown here is derived from an EMBL/GenBank/DDBJ whole genome shotgun (WGS) entry which is preliminary data.</text>
</comment>
<dbReference type="SUPFAM" id="SSF54695">
    <property type="entry name" value="POZ domain"/>
    <property type="match status" value="1"/>
</dbReference>
<proteinExistence type="predicted"/>
<dbReference type="Proteomes" id="UP000604046">
    <property type="component" value="Unassembled WGS sequence"/>
</dbReference>
<evidence type="ECO:0000313" key="3">
    <source>
        <dbReference type="Proteomes" id="UP000604046"/>
    </source>
</evidence>
<dbReference type="CDD" id="cd18186">
    <property type="entry name" value="BTB_POZ_ZBTB_KLHL-like"/>
    <property type="match status" value="1"/>
</dbReference>
<reference evidence="2" key="1">
    <citation type="submission" date="2021-02" db="EMBL/GenBank/DDBJ databases">
        <authorList>
            <person name="Dougan E. K."/>
            <person name="Rhodes N."/>
            <person name="Thang M."/>
            <person name="Chan C."/>
        </authorList>
    </citation>
    <scope>NUCLEOTIDE SEQUENCE</scope>
</reference>
<organism evidence="2 3">
    <name type="scientific">Symbiodinium natans</name>
    <dbReference type="NCBI Taxonomy" id="878477"/>
    <lineage>
        <taxon>Eukaryota</taxon>
        <taxon>Sar</taxon>
        <taxon>Alveolata</taxon>
        <taxon>Dinophyceae</taxon>
        <taxon>Suessiales</taxon>
        <taxon>Symbiodiniaceae</taxon>
        <taxon>Symbiodinium</taxon>
    </lineage>
</organism>
<dbReference type="Gene3D" id="3.30.710.10">
    <property type="entry name" value="Potassium Channel Kv1.1, Chain A"/>
    <property type="match status" value="1"/>
</dbReference>
<evidence type="ECO:0000313" key="2">
    <source>
        <dbReference type="EMBL" id="CAE7037814.1"/>
    </source>
</evidence>
<accession>A0A812IGG4</accession>
<dbReference type="Pfam" id="PF00651">
    <property type="entry name" value="BTB"/>
    <property type="match status" value="1"/>
</dbReference>
<feature type="domain" description="BTB" evidence="1">
    <location>
        <begin position="188"/>
        <end position="262"/>
    </location>
</feature>
<dbReference type="InterPro" id="IPR000210">
    <property type="entry name" value="BTB/POZ_dom"/>
</dbReference>
<dbReference type="InterPro" id="IPR011333">
    <property type="entry name" value="SKP1/BTB/POZ_sf"/>
</dbReference>
<name>A0A812IGG4_9DINO</name>
<gene>
    <name evidence="2" type="primary">ASK4</name>
    <name evidence="2" type="ORF">SNAT2548_LOCUS4530</name>
</gene>
<keyword evidence="3" id="KW-1185">Reference proteome</keyword>
<evidence type="ECO:0000259" key="1">
    <source>
        <dbReference type="PROSITE" id="PS50097"/>
    </source>
</evidence>
<dbReference type="EMBL" id="CAJNDS010000280">
    <property type="protein sequence ID" value="CAE7037814.1"/>
    <property type="molecule type" value="Genomic_DNA"/>
</dbReference>
<sequence>MAAERSRQMFESLKNGDFEATRRAAPGFNFREVGDYGTPLMAILAIDIWLPDEMDEVGFQLRVQAAEFCLARGADPLQHVPANCPYMVQFGERSVPFACNSARSLVSNLQALWQSMVPHILYGAETEEDAQLLIQEMTATGDRLRAFDQLFVVPSPRRKTPLLPVSSHGQMAYFSKLWSEILDDESSADVQVVAAHNVDLARPQVLAHAHAFVLSKASPVFAQKLRRQLQQPSPKQLEVHATAATVRAFLHLVYTGTFRESVWPEIPELVAVARLAAESQTWFVLPAMVQYMCCALSQYTFYYICKFALDFRQESLLHTCQNFVRDFKSMVPESEWVSWAALASEAEDVQQLVLQAVEPGRCEVRETL</sequence>
<protein>
    <submittedName>
        <fullName evidence="2">ASK4 protein</fullName>
    </submittedName>
</protein>
<dbReference type="AlphaFoldDB" id="A0A812IGG4"/>
<dbReference type="PROSITE" id="PS50097">
    <property type="entry name" value="BTB"/>
    <property type="match status" value="1"/>
</dbReference>